<keyword evidence="2" id="KW-1003">Cell membrane</keyword>
<feature type="transmembrane region" description="Helical" evidence="6">
    <location>
        <begin position="275"/>
        <end position="298"/>
    </location>
</feature>
<keyword evidence="4 6" id="KW-1133">Transmembrane helix</keyword>
<evidence type="ECO:0000313" key="8">
    <source>
        <dbReference type="EMBL" id="MEK8047339.1"/>
    </source>
</evidence>
<name>A0ABU9C615_9BURK</name>
<sequence>MLEPTSETAAGWRAALARESRWLRASPWDMAMLTLIPWAVCALVVWIFSVGVPRDLPIVVIDQDQSALSRQMDRFLQASPGISVVAHAASWEEALSLLRQRQAFGVVIFPAQLQTQVLGGRAATVQWFYNGQFQSHVGGLSRDVRAVVSTLSVGIELSAREKRGAAPVLAKAQFEPIRMKLVTLFNESASYEFFLTLALLPAVMQIFITLAAVTAIGRELKAGSVPEWLATAGGRWHVALATKLAWPALAFGVMALAFVLVMAGVRGWAITDAPFMVLVGLGLLVAAQLALGVFLIGVTLALRNGLSAAGFITAPAFAFAGQGFPLQSMPVLARAWAEVLPLTHYLQLQSRHWVAGAPARYGVPDLLTLAAMTLGFGLLGAWLLRRRALAPSAWGRS</sequence>
<evidence type="ECO:0000256" key="2">
    <source>
        <dbReference type="ARBA" id="ARBA00022475"/>
    </source>
</evidence>
<reference evidence="8 9" key="1">
    <citation type="submission" date="2024-04" db="EMBL/GenBank/DDBJ databases">
        <title>Novel species of the genus Ideonella isolated from streams.</title>
        <authorList>
            <person name="Lu H."/>
        </authorList>
    </citation>
    <scope>NUCLEOTIDE SEQUENCE [LARGE SCALE GENOMIC DNA]</scope>
    <source>
        <strain evidence="8 9">LYT19W</strain>
    </source>
</reference>
<feature type="transmembrane region" description="Helical" evidence="6">
    <location>
        <begin position="244"/>
        <end position="269"/>
    </location>
</feature>
<dbReference type="PANTHER" id="PTHR30294">
    <property type="entry name" value="MEMBRANE COMPONENT OF ABC TRANSPORTER YHHJ-RELATED"/>
    <property type="match status" value="1"/>
</dbReference>
<feature type="transmembrane region" description="Helical" evidence="6">
    <location>
        <begin position="28"/>
        <end position="48"/>
    </location>
</feature>
<keyword evidence="9" id="KW-1185">Reference proteome</keyword>
<evidence type="ECO:0000256" key="5">
    <source>
        <dbReference type="ARBA" id="ARBA00023136"/>
    </source>
</evidence>
<evidence type="ECO:0000313" key="9">
    <source>
        <dbReference type="Proteomes" id="UP001379945"/>
    </source>
</evidence>
<evidence type="ECO:0000256" key="1">
    <source>
        <dbReference type="ARBA" id="ARBA00004651"/>
    </source>
</evidence>
<accession>A0ABU9C615</accession>
<keyword evidence="3 6" id="KW-0812">Transmembrane</keyword>
<dbReference type="Pfam" id="PF12698">
    <property type="entry name" value="ABC2_membrane_3"/>
    <property type="match status" value="1"/>
</dbReference>
<comment type="caution">
    <text evidence="8">The sequence shown here is derived from an EMBL/GenBank/DDBJ whole genome shotgun (WGS) entry which is preliminary data.</text>
</comment>
<evidence type="ECO:0000256" key="4">
    <source>
        <dbReference type="ARBA" id="ARBA00022989"/>
    </source>
</evidence>
<keyword evidence="5 6" id="KW-0472">Membrane</keyword>
<evidence type="ECO:0000256" key="3">
    <source>
        <dbReference type="ARBA" id="ARBA00022692"/>
    </source>
</evidence>
<proteinExistence type="predicted"/>
<dbReference type="RefSeq" id="WP_341399641.1">
    <property type="nucleotide sequence ID" value="NZ_JBBUTI010000008.1"/>
</dbReference>
<feature type="domain" description="ABC-2 type transporter transmembrane" evidence="7">
    <location>
        <begin position="31"/>
        <end position="382"/>
    </location>
</feature>
<comment type="subcellular location">
    <subcellularLocation>
        <location evidence="1">Cell membrane</location>
        <topology evidence="1">Multi-pass membrane protein</topology>
    </subcellularLocation>
</comment>
<dbReference type="PANTHER" id="PTHR30294:SF47">
    <property type="entry name" value="INNER MEMBRANE TRANSPORT PERMEASE YHHJ"/>
    <property type="match status" value="1"/>
</dbReference>
<dbReference type="InterPro" id="IPR013525">
    <property type="entry name" value="ABC2_TM"/>
</dbReference>
<dbReference type="EMBL" id="JBBUTI010000008">
    <property type="protein sequence ID" value="MEK8047339.1"/>
    <property type="molecule type" value="Genomic_DNA"/>
</dbReference>
<evidence type="ECO:0000259" key="7">
    <source>
        <dbReference type="Pfam" id="PF12698"/>
    </source>
</evidence>
<feature type="transmembrane region" description="Helical" evidence="6">
    <location>
        <begin position="366"/>
        <end position="384"/>
    </location>
</feature>
<protein>
    <submittedName>
        <fullName evidence="8">ABC transporter permease</fullName>
    </submittedName>
</protein>
<evidence type="ECO:0000256" key="6">
    <source>
        <dbReference type="SAM" id="Phobius"/>
    </source>
</evidence>
<dbReference type="InterPro" id="IPR051449">
    <property type="entry name" value="ABC-2_transporter_component"/>
</dbReference>
<feature type="transmembrane region" description="Helical" evidence="6">
    <location>
        <begin position="193"/>
        <end position="216"/>
    </location>
</feature>
<organism evidence="8 9">
    <name type="scientific">Ideonella margarita</name>
    <dbReference type="NCBI Taxonomy" id="2984191"/>
    <lineage>
        <taxon>Bacteria</taxon>
        <taxon>Pseudomonadati</taxon>
        <taxon>Pseudomonadota</taxon>
        <taxon>Betaproteobacteria</taxon>
        <taxon>Burkholderiales</taxon>
        <taxon>Sphaerotilaceae</taxon>
        <taxon>Ideonella</taxon>
    </lineage>
</organism>
<dbReference type="Proteomes" id="UP001379945">
    <property type="component" value="Unassembled WGS sequence"/>
</dbReference>
<dbReference type="Gene3D" id="3.40.1710.10">
    <property type="entry name" value="abc type-2 transporter like domain"/>
    <property type="match status" value="1"/>
</dbReference>
<gene>
    <name evidence="8" type="ORF">AACH00_13340</name>
</gene>